<keyword evidence="1" id="KW-0812">Transmembrane</keyword>
<accession>A0A840CXU4</accession>
<keyword evidence="3" id="KW-1185">Reference proteome</keyword>
<name>A0A840CXU4_9BACE</name>
<dbReference type="AlphaFoldDB" id="A0A840CXU4"/>
<dbReference type="RefSeq" id="WP_081741542.1">
    <property type="nucleotide sequence ID" value="NZ_JACIER010000004.1"/>
</dbReference>
<sequence>MRREKKIRIYIAWVLIMALTPFFVVKTFHHHGSEETTSCSHSDTTHNPCNDCAVCHFSLSFFTQPQPVNFHPILTLIPYEPFTSQDKIVCERTYSHQLRAPPVA</sequence>
<gene>
    <name evidence="2" type="ORF">GGR06_001473</name>
</gene>
<dbReference type="Proteomes" id="UP000560658">
    <property type="component" value="Unassembled WGS sequence"/>
</dbReference>
<evidence type="ECO:0000256" key="1">
    <source>
        <dbReference type="SAM" id="Phobius"/>
    </source>
</evidence>
<keyword evidence="1" id="KW-1133">Transmembrane helix</keyword>
<evidence type="ECO:0000313" key="2">
    <source>
        <dbReference type="EMBL" id="MBB4043691.1"/>
    </source>
</evidence>
<organism evidence="2 3">
    <name type="scientific">Bacteroides reticulotermitis</name>
    <dbReference type="NCBI Taxonomy" id="1133319"/>
    <lineage>
        <taxon>Bacteria</taxon>
        <taxon>Pseudomonadati</taxon>
        <taxon>Bacteroidota</taxon>
        <taxon>Bacteroidia</taxon>
        <taxon>Bacteroidales</taxon>
        <taxon>Bacteroidaceae</taxon>
        <taxon>Bacteroides</taxon>
    </lineage>
</organism>
<feature type="transmembrane region" description="Helical" evidence="1">
    <location>
        <begin position="7"/>
        <end position="25"/>
    </location>
</feature>
<proteinExistence type="predicted"/>
<comment type="caution">
    <text evidence="2">The sequence shown here is derived from an EMBL/GenBank/DDBJ whole genome shotgun (WGS) entry which is preliminary data.</text>
</comment>
<keyword evidence="1" id="KW-0472">Membrane</keyword>
<reference evidence="2" key="1">
    <citation type="submission" date="2020-08" db="EMBL/GenBank/DDBJ databases">
        <title>Genomic Encyclopedia of Type Strains, Phase IV (KMG-IV): sequencing the most valuable type-strain genomes for metagenomic binning, comparative biology and taxonomic classification.</title>
        <authorList>
            <person name="Goeker M."/>
        </authorList>
    </citation>
    <scope>NUCLEOTIDE SEQUENCE [LARGE SCALE GENOMIC DNA]</scope>
    <source>
        <strain evidence="2">DSM 105720</strain>
    </source>
</reference>
<dbReference type="EMBL" id="JACIER010000004">
    <property type="protein sequence ID" value="MBB4043691.1"/>
    <property type="molecule type" value="Genomic_DNA"/>
</dbReference>
<protein>
    <submittedName>
        <fullName evidence="2">Uncharacterized protein</fullName>
    </submittedName>
</protein>
<evidence type="ECO:0000313" key="3">
    <source>
        <dbReference type="Proteomes" id="UP000560658"/>
    </source>
</evidence>